<evidence type="ECO:0000313" key="5">
    <source>
        <dbReference type="Proteomes" id="UP000460561"/>
    </source>
</evidence>
<dbReference type="EMBL" id="WTYQ01000001">
    <property type="protein sequence ID" value="MXP25262.1"/>
    <property type="molecule type" value="Genomic_DNA"/>
</dbReference>
<dbReference type="Gene3D" id="3.40.50.720">
    <property type="entry name" value="NAD(P)-binding Rossmann-like Domain"/>
    <property type="match status" value="1"/>
</dbReference>
<sequence>MKDLAGKTAFITGGASGVALGQAKVLAEEAGMKVIIADIRQEALDEAMDYFSTRNASVHAIQLDLTDRAAYARAADEAESVFGPVHVLCNTAGVSQFGAIEDATYDDWDWQMDVNVNGVINGCMTFIPRMIKHATGGHVLITASMSAFVALPSTGIYCTTKYAVRGLAESLRVEMPKHNIGVSLLCPGGVNTNIHRAVETRPEKYGETGYYGVDEVVFARLKSVIEGGFDPVDLGRIAREAIENNQFWVLPYPEFAEGQKQRDQEVIDAMMMYQHHPDTIRRAKIREEMGQTMPGASKAS</sequence>
<evidence type="ECO:0000256" key="3">
    <source>
        <dbReference type="ARBA" id="ARBA00023002"/>
    </source>
</evidence>
<dbReference type="InterPro" id="IPR020904">
    <property type="entry name" value="Sc_DH/Rdtase_CS"/>
</dbReference>
<reference evidence="4 5" key="1">
    <citation type="submission" date="2019-12" db="EMBL/GenBank/DDBJ databases">
        <title>Genomic-based taxomic classification of the family Erythrobacteraceae.</title>
        <authorList>
            <person name="Xu L."/>
        </authorList>
    </citation>
    <scope>NUCLEOTIDE SEQUENCE [LARGE SCALE GENOMIC DNA]</scope>
    <source>
        <strain evidence="4 5">DSM 18604</strain>
    </source>
</reference>
<keyword evidence="5" id="KW-1185">Reference proteome</keyword>
<comment type="caution">
    <text evidence="4">The sequence shown here is derived from an EMBL/GenBank/DDBJ whole genome shotgun (WGS) entry which is preliminary data.</text>
</comment>
<evidence type="ECO:0000256" key="2">
    <source>
        <dbReference type="ARBA" id="ARBA00022857"/>
    </source>
</evidence>
<gene>
    <name evidence="4" type="ORF">GRI39_04280</name>
</gene>
<keyword evidence="2" id="KW-0521">NADP</keyword>
<dbReference type="CDD" id="cd05233">
    <property type="entry name" value="SDR_c"/>
    <property type="match status" value="1"/>
</dbReference>
<name>A0A845A4P4_9SPHN</name>
<dbReference type="InterPro" id="IPR036291">
    <property type="entry name" value="NAD(P)-bd_dom_sf"/>
</dbReference>
<dbReference type="Pfam" id="PF00106">
    <property type="entry name" value="adh_short"/>
    <property type="match status" value="1"/>
</dbReference>
<dbReference type="PANTHER" id="PTHR43391:SF14">
    <property type="entry name" value="DEHYDROGENASE_REDUCTASE SDR FAMILY PROTEIN 7-LIKE"/>
    <property type="match status" value="1"/>
</dbReference>
<dbReference type="PANTHER" id="PTHR43391">
    <property type="entry name" value="RETINOL DEHYDROGENASE-RELATED"/>
    <property type="match status" value="1"/>
</dbReference>
<accession>A0A845A4P4</accession>
<proteinExistence type="inferred from homology"/>
<comment type="similarity">
    <text evidence="1">Belongs to the short-chain dehydrogenases/reductases (SDR) family.</text>
</comment>
<dbReference type="OrthoDB" id="7403165at2"/>
<organism evidence="4 5">
    <name type="scientific">Altericroceibacterium indicum</name>
    <dbReference type="NCBI Taxonomy" id="374177"/>
    <lineage>
        <taxon>Bacteria</taxon>
        <taxon>Pseudomonadati</taxon>
        <taxon>Pseudomonadota</taxon>
        <taxon>Alphaproteobacteria</taxon>
        <taxon>Sphingomonadales</taxon>
        <taxon>Erythrobacteraceae</taxon>
        <taxon>Altericroceibacterium</taxon>
    </lineage>
</organism>
<evidence type="ECO:0000256" key="1">
    <source>
        <dbReference type="ARBA" id="ARBA00006484"/>
    </source>
</evidence>
<dbReference type="InterPro" id="IPR002347">
    <property type="entry name" value="SDR_fam"/>
</dbReference>
<dbReference type="PRINTS" id="PR00081">
    <property type="entry name" value="GDHRDH"/>
</dbReference>
<protein>
    <submittedName>
        <fullName evidence="4">SDR family NAD(P)-dependent oxidoreductase</fullName>
    </submittedName>
</protein>
<dbReference type="PROSITE" id="PS00061">
    <property type="entry name" value="ADH_SHORT"/>
    <property type="match status" value="1"/>
</dbReference>
<keyword evidence="3" id="KW-0560">Oxidoreductase</keyword>
<dbReference type="Proteomes" id="UP000460561">
    <property type="component" value="Unassembled WGS sequence"/>
</dbReference>
<evidence type="ECO:0000313" key="4">
    <source>
        <dbReference type="EMBL" id="MXP25262.1"/>
    </source>
</evidence>
<dbReference type="AlphaFoldDB" id="A0A845A4P4"/>
<dbReference type="RefSeq" id="WP_160738405.1">
    <property type="nucleotide sequence ID" value="NZ_WTYQ01000001.1"/>
</dbReference>
<dbReference type="SUPFAM" id="SSF51735">
    <property type="entry name" value="NAD(P)-binding Rossmann-fold domains"/>
    <property type="match status" value="1"/>
</dbReference>
<dbReference type="GO" id="GO:0016491">
    <property type="term" value="F:oxidoreductase activity"/>
    <property type="evidence" value="ECO:0007669"/>
    <property type="project" value="UniProtKB-KW"/>
</dbReference>
<dbReference type="FunFam" id="3.40.50.720:FF:000084">
    <property type="entry name" value="Short-chain dehydrogenase reductase"/>
    <property type="match status" value="1"/>
</dbReference>